<accession>A0A9D4CCT7</accession>
<reference evidence="1" key="2">
    <citation type="submission" date="2020-11" db="EMBL/GenBank/DDBJ databases">
        <authorList>
            <person name="McCartney M.A."/>
            <person name="Auch B."/>
            <person name="Kono T."/>
            <person name="Mallez S."/>
            <person name="Becker A."/>
            <person name="Gohl D.M."/>
            <person name="Silverstein K.A.T."/>
            <person name="Koren S."/>
            <person name="Bechman K.B."/>
            <person name="Herman A."/>
            <person name="Abrahante J.E."/>
            <person name="Garbe J."/>
        </authorList>
    </citation>
    <scope>NUCLEOTIDE SEQUENCE</scope>
    <source>
        <strain evidence="1">Duluth1</strain>
        <tissue evidence="1">Whole animal</tissue>
    </source>
</reference>
<keyword evidence="2" id="KW-1185">Reference proteome</keyword>
<proteinExistence type="predicted"/>
<dbReference type="AlphaFoldDB" id="A0A9D4CCT7"/>
<protein>
    <submittedName>
        <fullName evidence="1">Uncharacterized protein</fullName>
    </submittedName>
</protein>
<name>A0A9D4CCT7_DREPO</name>
<dbReference type="EMBL" id="JAIWYP010000013">
    <property type="protein sequence ID" value="KAH3721540.1"/>
    <property type="molecule type" value="Genomic_DNA"/>
</dbReference>
<organism evidence="1 2">
    <name type="scientific">Dreissena polymorpha</name>
    <name type="common">Zebra mussel</name>
    <name type="synonym">Mytilus polymorpha</name>
    <dbReference type="NCBI Taxonomy" id="45954"/>
    <lineage>
        <taxon>Eukaryota</taxon>
        <taxon>Metazoa</taxon>
        <taxon>Spiralia</taxon>
        <taxon>Lophotrochozoa</taxon>
        <taxon>Mollusca</taxon>
        <taxon>Bivalvia</taxon>
        <taxon>Autobranchia</taxon>
        <taxon>Heteroconchia</taxon>
        <taxon>Euheterodonta</taxon>
        <taxon>Imparidentia</taxon>
        <taxon>Neoheterodontei</taxon>
        <taxon>Myida</taxon>
        <taxon>Dreissenoidea</taxon>
        <taxon>Dreissenidae</taxon>
        <taxon>Dreissena</taxon>
    </lineage>
</organism>
<dbReference type="Proteomes" id="UP000828390">
    <property type="component" value="Unassembled WGS sequence"/>
</dbReference>
<reference evidence="1" key="1">
    <citation type="journal article" date="2019" name="bioRxiv">
        <title>The Genome of the Zebra Mussel, Dreissena polymorpha: A Resource for Invasive Species Research.</title>
        <authorList>
            <person name="McCartney M.A."/>
            <person name="Auch B."/>
            <person name="Kono T."/>
            <person name="Mallez S."/>
            <person name="Zhang Y."/>
            <person name="Obille A."/>
            <person name="Becker A."/>
            <person name="Abrahante J.E."/>
            <person name="Garbe J."/>
            <person name="Badalamenti J.P."/>
            <person name="Herman A."/>
            <person name="Mangelson H."/>
            <person name="Liachko I."/>
            <person name="Sullivan S."/>
            <person name="Sone E.D."/>
            <person name="Koren S."/>
            <person name="Silverstein K.A.T."/>
            <person name="Beckman K.B."/>
            <person name="Gohl D.M."/>
        </authorList>
    </citation>
    <scope>NUCLEOTIDE SEQUENCE</scope>
    <source>
        <strain evidence="1">Duluth1</strain>
        <tissue evidence="1">Whole animal</tissue>
    </source>
</reference>
<comment type="caution">
    <text evidence="1">The sequence shown here is derived from an EMBL/GenBank/DDBJ whole genome shotgun (WGS) entry which is preliminary data.</text>
</comment>
<evidence type="ECO:0000313" key="1">
    <source>
        <dbReference type="EMBL" id="KAH3721540.1"/>
    </source>
</evidence>
<gene>
    <name evidence="1" type="ORF">DPMN_064469</name>
</gene>
<evidence type="ECO:0000313" key="2">
    <source>
        <dbReference type="Proteomes" id="UP000828390"/>
    </source>
</evidence>
<sequence length="70" mass="7866">MGYAIAQANYPYNGNYFPSYQQPASNGNQRPDGHAPYYNQYAYVTSGEGHARSVPVASGYKNQEPQWMKI</sequence>